<evidence type="ECO:0000313" key="1">
    <source>
        <dbReference type="EMBL" id="QZN98517.1"/>
    </source>
</evidence>
<dbReference type="AlphaFoldDB" id="A0A9E6UG97"/>
<reference evidence="1" key="1">
    <citation type="submission" date="2021-08" db="EMBL/GenBank/DDBJ databases">
        <authorList>
            <person name="Zhang H."/>
            <person name="Xu M."/>
            <person name="Yu Z."/>
            <person name="Yang L."/>
            <person name="Cai Y."/>
        </authorList>
    </citation>
    <scope>NUCLEOTIDE SEQUENCE</scope>
    <source>
        <strain evidence="1">CHL1</strain>
    </source>
</reference>
<evidence type="ECO:0000313" key="2">
    <source>
        <dbReference type="Proteomes" id="UP000825701"/>
    </source>
</evidence>
<name>A0A9E6UG97_9HYPH</name>
<dbReference type="RefSeq" id="WP_261401447.1">
    <property type="nucleotide sequence ID" value="NZ_CP081869.1"/>
</dbReference>
<keyword evidence="2" id="KW-1185">Reference proteome</keyword>
<organism evidence="1 2">
    <name type="scientific">Chenggangzhangella methanolivorans</name>
    <dbReference type="NCBI Taxonomy" id="1437009"/>
    <lineage>
        <taxon>Bacteria</taxon>
        <taxon>Pseudomonadati</taxon>
        <taxon>Pseudomonadota</taxon>
        <taxon>Alphaproteobacteria</taxon>
        <taxon>Hyphomicrobiales</taxon>
        <taxon>Methylopilaceae</taxon>
        <taxon>Chenggangzhangella</taxon>
    </lineage>
</organism>
<dbReference type="KEGG" id="cmet:K6K41_15835"/>
<dbReference type="Proteomes" id="UP000825701">
    <property type="component" value="Chromosome"/>
</dbReference>
<proteinExistence type="predicted"/>
<gene>
    <name evidence="1" type="ORF">K6K41_15835</name>
</gene>
<sequence>MSLVVENPVLAKEVGELAAGDVCLVRFSGETLVAFAAALPSGELKMVRFAGSKEKAPLKMSGWDDANSVEVMCLPDVVIRPTSTAWCRITRATTRSAGWSSRLPV</sequence>
<accession>A0A9E6UG97</accession>
<dbReference type="EMBL" id="CP081869">
    <property type="protein sequence ID" value="QZN98517.1"/>
    <property type="molecule type" value="Genomic_DNA"/>
</dbReference>
<protein>
    <submittedName>
        <fullName evidence="1">Uncharacterized protein</fullName>
    </submittedName>
</protein>